<feature type="binding site" evidence="12">
    <location>
        <begin position="250"/>
        <end position="251"/>
    </location>
    <ligand>
        <name>ATP</name>
        <dbReference type="ChEBI" id="CHEBI:30616"/>
    </ligand>
</feature>
<dbReference type="GO" id="GO:0004747">
    <property type="term" value="F:ribokinase activity"/>
    <property type="evidence" value="ECO:0007669"/>
    <property type="project" value="UniProtKB-UniRule"/>
</dbReference>
<evidence type="ECO:0000256" key="11">
    <source>
        <dbReference type="ARBA" id="ARBA00023277"/>
    </source>
</evidence>
<dbReference type="InterPro" id="IPR029056">
    <property type="entry name" value="Ribokinase-like"/>
</dbReference>
<dbReference type="GO" id="GO:0046872">
    <property type="term" value="F:metal ion binding"/>
    <property type="evidence" value="ECO:0007669"/>
    <property type="project" value="UniProtKB-KW"/>
</dbReference>
<feature type="domain" description="Carbohydrate kinase PfkB" evidence="14">
    <location>
        <begin position="25"/>
        <end position="166"/>
    </location>
</feature>
<proteinExistence type="inferred from homology"/>
<dbReference type="PANTHER" id="PTHR10584:SF166">
    <property type="entry name" value="RIBOKINASE"/>
    <property type="match status" value="1"/>
</dbReference>
<feature type="binding site" evidence="12">
    <location>
        <position position="284"/>
    </location>
    <ligand>
        <name>K(+)</name>
        <dbReference type="ChEBI" id="CHEBI:29103"/>
    </ligand>
</feature>
<comment type="pathway">
    <text evidence="12">Carbohydrate metabolism; D-ribose degradation; D-ribose 5-phosphate from beta-D-ribopyranose: step 2/2.</text>
</comment>
<dbReference type="UniPathway" id="UPA00916">
    <property type="reaction ID" value="UER00889"/>
</dbReference>
<dbReference type="PRINTS" id="PR00990">
    <property type="entry name" value="RIBOKINASE"/>
</dbReference>
<accession>A0A0C2F0I7</accession>
<dbReference type="VEuPathDB" id="FungiDB:SPBR_02983"/>
<dbReference type="PROSITE" id="PS00584">
    <property type="entry name" value="PFKB_KINASES_2"/>
    <property type="match status" value="1"/>
</dbReference>
<dbReference type="GeneID" id="63676207"/>
<dbReference type="GO" id="GO:0005737">
    <property type="term" value="C:cytoplasm"/>
    <property type="evidence" value="ECO:0007669"/>
    <property type="project" value="UniProtKB-SubCell"/>
</dbReference>
<dbReference type="InterPro" id="IPR011611">
    <property type="entry name" value="PfkB_dom"/>
</dbReference>
<evidence type="ECO:0000256" key="12">
    <source>
        <dbReference type="HAMAP-Rule" id="MF_03215"/>
    </source>
</evidence>
<feature type="binding site" evidence="12">
    <location>
        <begin position="60"/>
        <end position="64"/>
    </location>
    <ligand>
        <name>substrate</name>
    </ligand>
</feature>
<evidence type="ECO:0000256" key="3">
    <source>
        <dbReference type="ARBA" id="ARBA00016943"/>
    </source>
</evidence>
<dbReference type="InterPro" id="IPR002173">
    <property type="entry name" value="Carboh/pur_kinase_PfkB_CS"/>
</dbReference>
<dbReference type="OrthoDB" id="415590at2759"/>
<evidence type="ECO:0000256" key="4">
    <source>
        <dbReference type="ARBA" id="ARBA00022679"/>
    </source>
</evidence>
<dbReference type="InterPro" id="IPR002139">
    <property type="entry name" value="Ribo/fructo_kinase"/>
</dbReference>
<comment type="caution">
    <text evidence="12">Lacks conserved residue(s) required for the propagation of feature annotation.</text>
</comment>
<dbReference type="AlphaFoldDB" id="A0A0C2F0I7"/>
<gene>
    <name evidence="15" type="ORF">SPBR_02983</name>
</gene>
<comment type="subcellular location">
    <subcellularLocation>
        <location evidence="12">Cytoplasm</location>
    </subcellularLocation>
    <subcellularLocation>
        <location evidence="12">Nucleus</location>
    </subcellularLocation>
</comment>
<dbReference type="RefSeq" id="XP_040620309.1">
    <property type="nucleotide sequence ID" value="XM_040761286.1"/>
</dbReference>
<dbReference type="InterPro" id="IPR011877">
    <property type="entry name" value="Ribokinase"/>
</dbReference>
<keyword evidence="8 12" id="KW-0067">ATP-binding</keyword>
<evidence type="ECO:0000313" key="16">
    <source>
        <dbReference type="Proteomes" id="UP000031575"/>
    </source>
</evidence>
<keyword evidence="10 12" id="KW-0630">Potassium</keyword>
<reference evidence="15 16" key="1">
    <citation type="journal article" date="2014" name="BMC Genomics">
        <title>Comparative genomics of the major fungal agents of human and animal Sporotrichosis: Sporothrix schenckii and Sporothrix brasiliensis.</title>
        <authorList>
            <person name="Teixeira M.M."/>
            <person name="de Almeida L.G."/>
            <person name="Kubitschek-Barreira P."/>
            <person name="Alves F.L."/>
            <person name="Kioshima E.S."/>
            <person name="Abadio A.K."/>
            <person name="Fernandes L."/>
            <person name="Derengowski L.S."/>
            <person name="Ferreira K.S."/>
            <person name="Souza R.C."/>
            <person name="Ruiz J.C."/>
            <person name="de Andrade N.C."/>
            <person name="Paes H.C."/>
            <person name="Nicola A.M."/>
            <person name="Albuquerque P."/>
            <person name="Gerber A.L."/>
            <person name="Martins V.P."/>
            <person name="Peconick L.D."/>
            <person name="Neto A.V."/>
            <person name="Chaucanez C.B."/>
            <person name="Silva P.A."/>
            <person name="Cunha O.L."/>
            <person name="de Oliveira F.F."/>
            <person name="dos Santos T.C."/>
            <person name="Barros A.L."/>
            <person name="Soares M.A."/>
            <person name="de Oliveira L.M."/>
            <person name="Marini M.M."/>
            <person name="Villalobos-Duno H."/>
            <person name="Cunha M.M."/>
            <person name="de Hoog S."/>
            <person name="da Silveira J.F."/>
            <person name="Henrissat B."/>
            <person name="Nino-Vega G.A."/>
            <person name="Cisalpino P.S."/>
            <person name="Mora-Montes H.M."/>
            <person name="Almeida S.R."/>
            <person name="Stajich J.E."/>
            <person name="Lopes-Bezerra L.M."/>
            <person name="Vasconcelos A.T."/>
            <person name="Felipe M.S."/>
        </authorList>
    </citation>
    <scope>NUCLEOTIDE SEQUENCE [LARGE SCALE GENOMIC DNA]</scope>
    <source>
        <strain evidence="15 16">5110</strain>
    </source>
</reference>
<comment type="caution">
    <text evidence="15">The sequence shown here is derived from an EMBL/GenBank/DDBJ whole genome shotgun (WGS) entry which is preliminary data.</text>
</comment>
<feature type="binding site" evidence="12">
    <location>
        <position position="281"/>
    </location>
    <ligand>
        <name>K(+)</name>
        <dbReference type="ChEBI" id="CHEBI:29103"/>
    </ligand>
</feature>
<feature type="binding site" evidence="12">
    <location>
        <position position="275"/>
    </location>
    <ligand>
        <name>ATP</name>
        <dbReference type="ChEBI" id="CHEBI:30616"/>
    </ligand>
</feature>
<evidence type="ECO:0000256" key="13">
    <source>
        <dbReference type="SAM" id="MobiDB-lite"/>
    </source>
</evidence>
<keyword evidence="16" id="KW-1185">Reference proteome</keyword>
<sequence length="302" mass="29971">MASPIVGTAPVGSPPHETQTQSPAIMVIGSLNADLVTYAPRMPVAGETLAANGVRTGLGGKGANQAVACAKLGRRSPANRGVNATAAAAAAPARAVAAVYMVGAVGDDVYGRKVTSALSSVSVDTSGVAVRAGQGTGVAVILVDDAAGGENRILLSAEANATLQPQVYAASLSLTPEDCLPGATLDLDAAADRRDSELARFAGHFLQLGVQHVVITLGGAGVYNASASTHTHSGLVPAAPTTVVDTTAAGDTFIGAYALGLVQGKTVAAAVAWANRAAAVAVGRQGAQESIPWMDEVKDADA</sequence>
<name>A0A0C2F0I7_9PEZI</name>
<feature type="binding site" evidence="12">
    <location>
        <position position="245"/>
    </location>
    <ligand>
        <name>K(+)</name>
        <dbReference type="ChEBI" id="CHEBI:29103"/>
    </ligand>
</feature>
<dbReference type="HAMAP" id="MF_01987">
    <property type="entry name" value="Ribokinase"/>
    <property type="match status" value="1"/>
</dbReference>
<keyword evidence="4 12" id="KW-0808">Transferase</keyword>
<dbReference type="SUPFAM" id="SSF53613">
    <property type="entry name" value="Ribokinase-like"/>
    <property type="match status" value="1"/>
</dbReference>
<organism evidence="15 16">
    <name type="scientific">Sporothrix brasiliensis 5110</name>
    <dbReference type="NCBI Taxonomy" id="1398154"/>
    <lineage>
        <taxon>Eukaryota</taxon>
        <taxon>Fungi</taxon>
        <taxon>Dikarya</taxon>
        <taxon>Ascomycota</taxon>
        <taxon>Pezizomycotina</taxon>
        <taxon>Sordariomycetes</taxon>
        <taxon>Sordariomycetidae</taxon>
        <taxon>Ophiostomatales</taxon>
        <taxon>Ophiostomataceae</taxon>
        <taxon>Sporothrix</taxon>
    </lineage>
</organism>
<keyword evidence="11 12" id="KW-0119">Carbohydrate metabolism</keyword>
<protein>
    <recommendedName>
        <fullName evidence="3 12">Ribokinase</fullName>
        <shortName evidence="12">RK</shortName>
        <ecNumber evidence="2 12">2.7.1.15</ecNumber>
    </recommendedName>
</protein>
<evidence type="ECO:0000259" key="14">
    <source>
        <dbReference type="Pfam" id="PF00294"/>
    </source>
</evidence>
<feature type="binding site" evidence="12">
    <location>
        <position position="251"/>
    </location>
    <ligand>
        <name>substrate</name>
    </ligand>
</feature>
<feature type="binding site" evidence="12">
    <location>
        <begin position="32"/>
        <end position="34"/>
    </location>
    <ligand>
        <name>substrate</name>
    </ligand>
</feature>
<dbReference type="Gene3D" id="3.40.1190.20">
    <property type="match status" value="2"/>
</dbReference>
<comment type="function">
    <text evidence="12">Catalyzes the phosphorylation of ribose at O-5 in a reaction requiring ATP and magnesium. The resulting D-ribose-5-phosphate can then be used either for sythesis of nucleotides, histidine, and tryptophan, or as a component of the pentose phosphate pathway.</text>
</comment>
<feature type="binding site" evidence="12">
    <location>
        <position position="290"/>
    </location>
    <ligand>
        <name>K(+)</name>
        <dbReference type="ChEBI" id="CHEBI:29103"/>
    </ligand>
</feature>
<evidence type="ECO:0000256" key="7">
    <source>
        <dbReference type="ARBA" id="ARBA00022777"/>
    </source>
</evidence>
<evidence type="ECO:0000256" key="10">
    <source>
        <dbReference type="ARBA" id="ARBA00022958"/>
    </source>
</evidence>
<keyword evidence="9 12" id="KW-0460">Magnesium</keyword>
<comment type="activity regulation">
    <text evidence="12">Activated by a monovalent cation that binds near, but not in, the active site. The most likely occupant of the site in vivo is potassium. Ion binding induces a conformational change that may alter substrate affinity.</text>
</comment>
<evidence type="ECO:0000313" key="15">
    <source>
        <dbReference type="EMBL" id="KIH92299.1"/>
    </source>
</evidence>
<evidence type="ECO:0000256" key="6">
    <source>
        <dbReference type="ARBA" id="ARBA00022741"/>
    </source>
</evidence>
<comment type="catalytic activity">
    <reaction evidence="12">
        <text>D-ribose + ATP = D-ribose 5-phosphate + ADP + H(+)</text>
        <dbReference type="Rhea" id="RHEA:13697"/>
        <dbReference type="ChEBI" id="CHEBI:15378"/>
        <dbReference type="ChEBI" id="CHEBI:30616"/>
        <dbReference type="ChEBI" id="CHEBI:47013"/>
        <dbReference type="ChEBI" id="CHEBI:78346"/>
        <dbReference type="ChEBI" id="CHEBI:456216"/>
        <dbReference type="EC" id="2.7.1.15"/>
    </reaction>
</comment>
<dbReference type="Proteomes" id="UP000031575">
    <property type="component" value="Unassembled WGS sequence"/>
</dbReference>
<comment type="similarity">
    <text evidence="1">Belongs to the carbohydrate kinase pfkB family.</text>
</comment>
<dbReference type="HOGENOM" id="CLU_027634_2_0_1"/>
<keyword evidence="7 12" id="KW-0418">Kinase</keyword>
<evidence type="ECO:0000256" key="5">
    <source>
        <dbReference type="ARBA" id="ARBA00022723"/>
    </source>
</evidence>
<dbReference type="PANTHER" id="PTHR10584">
    <property type="entry name" value="SUGAR KINASE"/>
    <property type="match status" value="1"/>
</dbReference>
<dbReference type="Pfam" id="PF00294">
    <property type="entry name" value="PfkB"/>
    <property type="match status" value="2"/>
</dbReference>
<evidence type="ECO:0000256" key="2">
    <source>
        <dbReference type="ARBA" id="ARBA00012035"/>
    </source>
</evidence>
<comment type="similarity">
    <text evidence="12">Belongs to the carbohydrate kinase PfkB family. Ribokinase subfamily.</text>
</comment>
<evidence type="ECO:0000256" key="9">
    <source>
        <dbReference type="ARBA" id="ARBA00022842"/>
    </source>
</evidence>
<dbReference type="EMBL" id="AWTV01000006">
    <property type="protein sequence ID" value="KIH92299.1"/>
    <property type="molecule type" value="Genomic_DNA"/>
</dbReference>
<dbReference type="GO" id="GO:0019303">
    <property type="term" value="P:D-ribose catabolic process"/>
    <property type="evidence" value="ECO:0007669"/>
    <property type="project" value="UniProtKB-UniRule"/>
</dbReference>
<keyword evidence="12" id="KW-0963">Cytoplasm</keyword>
<evidence type="ECO:0000256" key="1">
    <source>
        <dbReference type="ARBA" id="ARBA00005380"/>
    </source>
</evidence>
<comment type="subunit">
    <text evidence="12">Homodimer.</text>
</comment>
<keyword evidence="12" id="KW-0539">Nucleus</keyword>
<dbReference type="GO" id="GO:0005634">
    <property type="term" value="C:nucleus"/>
    <property type="evidence" value="ECO:0007669"/>
    <property type="project" value="UniProtKB-SubCell"/>
</dbReference>
<feature type="region of interest" description="Disordered" evidence="13">
    <location>
        <begin position="1"/>
        <end position="20"/>
    </location>
</feature>
<feature type="active site" description="Proton acceptor" evidence="12">
    <location>
        <position position="251"/>
    </location>
</feature>
<evidence type="ECO:0000256" key="8">
    <source>
        <dbReference type="ARBA" id="ARBA00022840"/>
    </source>
</evidence>
<feature type="binding site" evidence="12">
    <location>
        <begin position="216"/>
        <end position="221"/>
    </location>
    <ligand>
        <name>ATP</name>
        <dbReference type="ChEBI" id="CHEBI:30616"/>
    </ligand>
</feature>
<keyword evidence="6 12" id="KW-0547">Nucleotide-binding</keyword>
<feature type="domain" description="Carbohydrate kinase PfkB" evidence="14">
    <location>
        <begin position="197"/>
        <end position="293"/>
    </location>
</feature>
<dbReference type="GO" id="GO:0005524">
    <property type="term" value="F:ATP binding"/>
    <property type="evidence" value="ECO:0007669"/>
    <property type="project" value="UniProtKB-UniRule"/>
</dbReference>
<feature type="binding site" evidence="12">
    <location>
        <position position="247"/>
    </location>
    <ligand>
        <name>K(+)</name>
        <dbReference type="ChEBI" id="CHEBI:29103"/>
    </ligand>
</feature>
<comment type="cofactor">
    <cofactor evidence="12">
        <name>Mg(2+)</name>
        <dbReference type="ChEBI" id="CHEBI:18420"/>
    </cofactor>
    <text evidence="12">Requires a divalent cation, most likely magnesium in vivo, as an electrophilic catalyst to aid phosphoryl group transfer. It is the chelate of the metal and the nucleotide that is the actual substrate.</text>
</comment>
<feature type="binding site" evidence="12">
    <location>
        <position position="286"/>
    </location>
    <ligand>
        <name>K(+)</name>
        <dbReference type="ChEBI" id="CHEBI:29103"/>
    </ligand>
</feature>
<dbReference type="EC" id="2.7.1.15" evidence="2 12"/>
<keyword evidence="5 12" id="KW-0479">Metal-binding</keyword>